<organism evidence="3 4">
    <name type="scientific">Nocardioides yefusunii</name>
    <dbReference type="NCBI Taxonomy" id="2500546"/>
    <lineage>
        <taxon>Bacteria</taxon>
        <taxon>Bacillati</taxon>
        <taxon>Actinomycetota</taxon>
        <taxon>Actinomycetes</taxon>
        <taxon>Propionibacteriales</taxon>
        <taxon>Nocardioidaceae</taxon>
        <taxon>Nocardioides</taxon>
    </lineage>
</organism>
<dbReference type="InterPro" id="IPR021421">
    <property type="entry name" value="DUF3071"/>
</dbReference>
<comment type="caution">
    <text evidence="3">The sequence shown here is derived from an EMBL/GenBank/DDBJ whole genome shotgun (WGS) entry which is preliminary data.</text>
</comment>
<evidence type="ECO:0000256" key="1">
    <source>
        <dbReference type="SAM" id="MobiDB-lite"/>
    </source>
</evidence>
<reference evidence="4" key="1">
    <citation type="journal article" date="2019" name="Int. J. Syst. Evol. Microbiol.">
        <title>The Global Catalogue of Microorganisms (GCM) 10K type strain sequencing project: providing services to taxonomists for standard genome sequencing and annotation.</title>
        <authorList>
            <consortium name="The Broad Institute Genomics Platform"/>
            <consortium name="The Broad Institute Genome Sequencing Center for Infectious Disease"/>
            <person name="Wu L."/>
            <person name="Ma J."/>
        </authorList>
    </citation>
    <scope>NUCLEOTIDE SEQUENCE [LARGE SCALE GENOMIC DNA]</scope>
    <source>
        <strain evidence="4">DFY28</strain>
    </source>
</reference>
<feature type="region of interest" description="Disordered" evidence="1">
    <location>
        <begin position="1"/>
        <end position="31"/>
    </location>
</feature>
<feature type="region of interest" description="Disordered" evidence="1">
    <location>
        <begin position="369"/>
        <end position="422"/>
    </location>
</feature>
<feature type="compositionally biased region" description="Low complexity" evidence="1">
    <location>
        <begin position="369"/>
        <end position="386"/>
    </location>
</feature>
<dbReference type="RefSeq" id="WP_164878686.1">
    <property type="nucleotide sequence ID" value="NZ_CP034929.1"/>
</dbReference>
<proteinExistence type="predicted"/>
<feature type="region of interest" description="Disordered" evidence="1">
    <location>
        <begin position="292"/>
        <end position="317"/>
    </location>
</feature>
<dbReference type="NCBIfam" id="NF040712">
    <property type="entry name" value="SepH"/>
    <property type="match status" value="1"/>
</dbReference>
<accession>A0ABW1QUL4</accession>
<dbReference type="Proteomes" id="UP001596098">
    <property type="component" value="Unassembled WGS sequence"/>
</dbReference>
<sequence>MSSTNARSPFASGPDHGTPASRFATAGPGAPYVRENLRERAGAGPARERGPVHLTLAALSEDHTRLLLVDGNGSEFTLDLDNALRSALRGELPRPAHLEIRMESALRPRDIQARIRAGESAESVAAVAGTSLDKIMVYAGPVLAEREHVADRAQRSSIRRRPHEVGVSTARTVDEAVQTQLRAHRTDPTSVEWDSFRREDGRWTVTGRYDTPARTGVATFTYDVQGNYVLLEDDDARWLVGDALLDAPVAAPQGLRSVPVSLGDDAIRLVKGQSEVDTSADGESEVAAEVEAAAPVDEAPVADTEPVEEAADPHAPLVEERTIDLSETVANIRGAMRQHVPPYAPAKPQRATMPSVEAPSAVAPAAPVEETPAVVDEAPAVEVTDAPAETDTDKPVVKKSPKRRGRASVPSWDEIMFGGPND</sequence>
<evidence type="ECO:0000313" key="3">
    <source>
        <dbReference type="EMBL" id="MFC6153199.1"/>
    </source>
</evidence>
<dbReference type="InterPro" id="IPR047682">
    <property type="entry name" value="SepH-like"/>
</dbReference>
<keyword evidence="4" id="KW-1185">Reference proteome</keyword>
<dbReference type="EMBL" id="JBHSQI010000003">
    <property type="protein sequence ID" value="MFC6153199.1"/>
    <property type="molecule type" value="Genomic_DNA"/>
</dbReference>
<feature type="compositionally biased region" description="Low complexity" evidence="1">
    <location>
        <begin position="292"/>
        <end position="303"/>
    </location>
</feature>
<evidence type="ECO:0000259" key="2">
    <source>
        <dbReference type="Pfam" id="PF11268"/>
    </source>
</evidence>
<feature type="compositionally biased region" description="Basic residues" evidence="1">
    <location>
        <begin position="397"/>
        <end position="406"/>
    </location>
</feature>
<evidence type="ECO:0000313" key="4">
    <source>
        <dbReference type="Proteomes" id="UP001596098"/>
    </source>
</evidence>
<gene>
    <name evidence="3" type="primary">sepH</name>
    <name evidence="3" type="ORF">ACFPWU_05910</name>
</gene>
<protein>
    <submittedName>
        <fullName evidence="3">Septation protein SepH</fullName>
    </submittedName>
</protein>
<name>A0ABW1QUL4_9ACTN</name>
<dbReference type="Pfam" id="PF11268">
    <property type="entry name" value="DUF3071"/>
    <property type="match status" value="1"/>
</dbReference>
<feature type="domain" description="DUF3071" evidence="2">
    <location>
        <begin position="53"/>
        <end position="222"/>
    </location>
</feature>